<proteinExistence type="predicted"/>
<evidence type="ECO:0000313" key="2">
    <source>
        <dbReference type="EMBL" id="RGC05241.1"/>
    </source>
</evidence>
<protein>
    <submittedName>
        <fullName evidence="2">Uncharacterized protein</fullName>
    </submittedName>
</protein>
<sequence>MTVGQALERAEELRPGCKVDSCTRQRWLCEEDGMLRALLFSGCGLRAGVGADLAWPAEGGLDDAVELLVPVPFDALYPHYLCAKLDAALGETERYAGEQARYNSILAELSAWLRRRAKPKRGAQWRW</sequence>
<dbReference type="AlphaFoldDB" id="A0A1Q6QSV8"/>
<evidence type="ECO:0000313" key="3">
    <source>
        <dbReference type="Proteomes" id="UP000261079"/>
    </source>
</evidence>
<evidence type="ECO:0000313" key="1">
    <source>
        <dbReference type="EMBL" id="MSC62686.1"/>
    </source>
</evidence>
<dbReference type="EMBL" id="WKQN01000003">
    <property type="protein sequence ID" value="MSC62686.1"/>
    <property type="molecule type" value="Genomic_DNA"/>
</dbReference>
<reference evidence="1 4" key="2">
    <citation type="journal article" date="2019" name="Nat. Med.">
        <title>A library of human gut bacterial isolates paired with longitudinal multiomics data enables mechanistic microbiome research.</title>
        <authorList>
            <person name="Poyet M."/>
            <person name="Groussin M."/>
            <person name="Gibbons S.M."/>
            <person name="Avila-Pacheco J."/>
            <person name="Jiang X."/>
            <person name="Kearney S.M."/>
            <person name="Perrotta A.R."/>
            <person name="Berdy B."/>
            <person name="Zhao S."/>
            <person name="Lieberman T.D."/>
            <person name="Swanson P.K."/>
            <person name="Smith M."/>
            <person name="Roesemann S."/>
            <person name="Alexander J.E."/>
            <person name="Rich S.A."/>
            <person name="Livny J."/>
            <person name="Vlamakis H."/>
            <person name="Clish C."/>
            <person name="Bullock K."/>
            <person name="Deik A."/>
            <person name="Scott J."/>
            <person name="Pierce K.A."/>
            <person name="Xavier R.J."/>
            <person name="Alm E.J."/>
        </authorList>
    </citation>
    <scope>NUCLEOTIDE SEQUENCE [LARGE SCALE GENOMIC DNA]</scope>
    <source>
        <strain evidence="1 4">BIOML-A1</strain>
    </source>
</reference>
<comment type="caution">
    <text evidence="2">The sequence shown here is derived from an EMBL/GenBank/DDBJ whole genome shotgun (WGS) entry which is preliminary data.</text>
</comment>
<dbReference type="Proteomes" id="UP000461506">
    <property type="component" value="Unassembled WGS sequence"/>
</dbReference>
<dbReference type="Proteomes" id="UP000261079">
    <property type="component" value="Unassembled WGS sequence"/>
</dbReference>
<organism evidence="2 3">
    <name type="scientific">Faecalibacterium prausnitzii</name>
    <dbReference type="NCBI Taxonomy" id="853"/>
    <lineage>
        <taxon>Bacteria</taxon>
        <taxon>Bacillati</taxon>
        <taxon>Bacillota</taxon>
        <taxon>Clostridia</taxon>
        <taxon>Eubacteriales</taxon>
        <taxon>Oscillospiraceae</taxon>
        <taxon>Faecalibacterium</taxon>
    </lineage>
</organism>
<reference evidence="2 3" key="1">
    <citation type="submission" date="2018-08" db="EMBL/GenBank/DDBJ databases">
        <title>A genome reference for cultivated species of the human gut microbiota.</title>
        <authorList>
            <person name="Zou Y."/>
            <person name="Xue W."/>
            <person name="Luo G."/>
        </authorList>
    </citation>
    <scope>NUCLEOTIDE SEQUENCE [LARGE SCALE GENOMIC DNA]</scope>
    <source>
        <strain evidence="2 3">AM42-11AC</strain>
    </source>
</reference>
<gene>
    <name evidence="2" type="ORF">DW905_09005</name>
    <name evidence="1" type="ORF">GKD95_04880</name>
</gene>
<name>A0A1Q6QSV8_9FIRM</name>
<dbReference type="RefSeq" id="WP_117535737.1">
    <property type="nucleotide sequence ID" value="NZ_CABVEO010000001.1"/>
</dbReference>
<accession>A0A1Q6QSV8</accession>
<evidence type="ECO:0000313" key="4">
    <source>
        <dbReference type="Proteomes" id="UP000461506"/>
    </source>
</evidence>
<dbReference type="EMBL" id="QVEZ01000005">
    <property type="protein sequence ID" value="RGC05241.1"/>
    <property type="molecule type" value="Genomic_DNA"/>
</dbReference>